<protein>
    <submittedName>
        <fullName evidence="2">Uncharacterized protein</fullName>
    </submittedName>
</protein>
<feature type="transmembrane region" description="Helical" evidence="1">
    <location>
        <begin position="74"/>
        <end position="100"/>
    </location>
</feature>
<keyword evidence="1" id="KW-0472">Membrane</keyword>
<evidence type="ECO:0000256" key="1">
    <source>
        <dbReference type="SAM" id="Phobius"/>
    </source>
</evidence>
<sequence>MILPRGRAVPILLLQTTSSLNLFDFRLYPEPFCHLCWSLHHITIMSGTSSPRVANQAKATSKQQQQEYHCFLRLVYILLASISPYSFTICSIFSLSLLVFCF</sequence>
<dbReference type="RefSeq" id="XP_025547567.1">
    <property type="nucleotide sequence ID" value="XM_025690546.1"/>
</dbReference>
<dbReference type="EMBL" id="KZ824314">
    <property type="protein sequence ID" value="RAL08413.1"/>
    <property type="molecule type" value="Genomic_DNA"/>
</dbReference>
<name>A0A395HLW2_ASPHC</name>
<reference evidence="2 3" key="1">
    <citation type="submission" date="2018-02" db="EMBL/GenBank/DDBJ databases">
        <title>The genomes of Aspergillus section Nigri reveals drivers in fungal speciation.</title>
        <authorList>
            <consortium name="DOE Joint Genome Institute"/>
            <person name="Vesth T.C."/>
            <person name="Nybo J."/>
            <person name="Theobald S."/>
            <person name="Brandl J."/>
            <person name="Frisvad J.C."/>
            <person name="Nielsen K.F."/>
            <person name="Lyhne E.K."/>
            <person name="Kogle M.E."/>
            <person name="Kuo A."/>
            <person name="Riley R."/>
            <person name="Clum A."/>
            <person name="Nolan M."/>
            <person name="Lipzen A."/>
            <person name="Salamov A."/>
            <person name="Henrissat B."/>
            <person name="Wiebenga A."/>
            <person name="De vries R.P."/>
            <person name="Grigoriev I.V."/>
            <person name="Mortensen U.H."/>
            <person name="Andersen M.R."/>
            <person name="Baker S.E."/>
        </authorList>
    </citation>
    <scope>NUCLEOTIDE SEQUENCE [LARGE SCALE GENOMIC DNA]</scope>
    <source>
        <strain evidence="2 3">CBS 101889</strain>
    </source>
</reference>
<evidence type="ECO:0000313" key="2">
    <source>
        <dbReference type="EMBL" id="RAL08413.1"/>
    </source>
</evidence>
<keyword evidence="1" id="KW-0812">Transmembrane</keyword>
<dbReference type="AlphaFoldDB" id="A0A395HLW2"/>
<keyword evidence="3" id="KW-1185">Reference proteome</keyword>
<dbReference type="VEuPathDB" id="FungiDB:BO97DRAFT_204312"/>
<evidence type="ECO:0000313" key="3">
    <source>
        <dbReference type="Proteomes" id="UP000248961"/>
    </source>
</evidence>
<dbReference type="Proteomes" id="UP000248961">
    <property type="component" value="Unassembled WGS sequence"/>
</dbReference>
<keyword evidence="1" id="KW-1133">Transmembrane helix</keyword>
<proteinExistence type="predicted"/>
<accession>A0A395HLW2</accession>
<gene>
    <name evidence="2" type="ORF">BO97DRAFT_204312</name>
</gene>
<dbReference type="GeneID" id="37194835"/>
<organism evidence="2 3">
    <name type="scientific">Aspergillus homomorphus (strain CBS 101889)</name>
    <dbReference type="NCBI Taxonomy" id="1450537"/>
    <lineage>
        <taxon>Eukaryota</taxon>
        <taxon>Fungi</taxon>
        <taxon>Dikarya</taxon>
        <taxon>Ascomycota</taxon>
        <taxon>Pezizomycotina</taxon>
        <taxon>Eurotiomycetes</taxon>
        <taxon>Eurotiomycetidae</taxon>
        <taxon>Eurotiales</taxon>
        <taxon>Aspergillaceae</taxon>
        <taxon>Aspergillus</taxon>
        <taxon>Aspergillus subgen. Circumdati</taxon>
    </lineage>
</organism>